<dbReference type="OrthoDB" id="6514198at2759"/>
<evidence type="ECO:0000313" key="2">
    <source>
        <dbReference type="Proteomes" id="UP000192247"/>
    </source>
</evidence>
<comment type="caution">
    <text evidence="1">The sequence shown here is derived from an EMBL/GenBank/DDBJ whole genome shotgun (WGS) entry which is preliminary data.</text>
</comment>
<dbReference type="InParanoid" id="A0A1V9X9F4"/>
<reference evidence="1 2" key="1">
    <citation type="journal article" date="2017" name="Gigascience">
        <title>Draft genome of the honey bee ectoparasitic mite, Tropilaelaps mercedesae, is shaped by the parasitic life history.</title>
        <authorList>
            <person name="Dong X."/>
            <person name="Armstrong S.D."/>
            <person name="Xia D."/>
            <person name="Makepeace B.L."/>
            <person name="Darby A.C."/>
            <person name="Kadowaki T."/>
        </authorList>
    </citation>
    <scope>NUCLEOTIDE SEQUENCE [LARGE SCALE GENOMIC DNA]</scope>
    <source>
        <strain evidence="1">Wuxi-XJTLU</strain>
    </source>
</reference>
<gene>
    <name evidence="1" type="ORF">BIW11_11900</name>
</gene>
<proteinExistence type="predicted"/>
<dbReference type="EMBL" id="MNPL01018764">
    <property type="protein sequence ID" value="OQR70021.1"/>
    <property type="molecule type" value="Genomic_DNA"/>
</dbReference>
<accession>A0A1V9X9F4</accession>
<name>A0A1V9X9F4_9ACAR</name>
<evidence type="ECO:0000313" key="1">
    <source>
        <dbReference type="EMBL" id="OQR70021.1"/>
    </source>
</evidence>
<keyword evidence="2" id="KW-1185">Reference proteome</keyword>
<organism evidence="1 2">
    <name type="scientific">Tropilaelaps mercedesae</name>
    <dbReference type="NCBI Taxonomy" id="418985"/>
    <lineage>
        <taxon>Eukaryota</taxon>
        <taxon>Metazoa</taxon>
        <taxon>Ecdysozoa</taxon>
        <taxon>Arthropoda</taxon>
        <taxon>Chelicerata</taxon>
        <taxon>Arachnida</taxon>
        <taxon>Acari</taxon>
        <taxon>Parasitiformes</taxon>
        <taxon>Mesostigmata</taxon>
        <taxon>Gamasina</taxon>
        <taxon>Dermanyssoidea</taxon>
        <taxon>Laelapidae</taxon>
        <taxon>Tropilaelaps</taxon>
    </lineage>
</organism>
<sequence>MELESYSNVVLRRSLCELLSARSPLWPEVKMFLSICRSAAQRLPPEVQMWNIMNVRKGLKRLLRLSPLYGSPVATVVGASAYGGGGRTTTAGEKIRSDENDPCQIKLLLRWIVERAEIAAVYSLQRLRIGHQVNWISALLAGLARIRQFCLEILEKLERKTLPYGPTPQNIDEGVPLDREAVAKLKKTQQSAISRIVPSAGTAQLTESDASAQITGRKVSMLDVAKHQDGLLQQTVRKGDTPAMKARCSGHVRDRTEQSLEKYTIEKRQPKHPLVLELRDEIKRLLKGTPVECKASLKKIYGIVLKRSRLYDDDQSINKLCRVALKKAKSLDFGTTTGRSYGDRAFRRTAMVLKTIKELILNPVTYVSVPGLIAIHYGWFKLQQNELFVPKEQQCTEQPIVTATRELWRWLKGKTGNAADEQGHASKNDRKTT</sequence>
<protein>
    <submittedName>
        <fullName evidence="1">Uncharacterized protein</fullName>
    </submittedName>
</protein>
<dbReference type="AlphaFoldDB" id="A0A1V9X9F4"/>
<dbReference type="Proteomes" id="UP000192247">
    <property type="component" value="Unassembled WGS sequence"/>
</dbReference>